<name>A0ABP5EKW5_9ACTN</name>
<evidence type="ECO:0008006" key="4">
    <source>
        <dbReference type="Google" id="ProtNLM"/>
    </source>
</evidence>
<protein>
    <recommendedName>
        <fullName evidence="4">Bacterial Ig domain-containing protein</fullName>
    </recommendedName>
</protein>
<feature type="chain" id="PRO_5046651709" description="Bacterial Ig domain-containing protein" evidence="1">
    <location>
        <begin position="27"/>
        <end position="242"/>
    </location>
</feature>
<organism evidence="2 3">
    <name type="scientific">Catenulispora subtropica</name>
    <dbReference type="NCBI Taxonomy" id="450798"/>
    <lineage>
        <taxon>Bacteria</taxon>
        <taxon>Bacillati</taxon>
        <taxon>Actinomycetota</taxon>
        <taxon>Actinomycetes</taxon>
        <taxon>Catenulisporales</taxon>
        <taxon>Catenulisporaceae</taxon>
        <taxon>Catenulispora</taxon>
    </lineage>
</organism>
<proteinExistence type="predicted"/>
<reference evidence="3" key="1">
    <citation type="journal article" date="2019" name="Int. J. Syst. Evol. Microbiol.">
        <title>The Global Catalogue of Microorganisms (GCM) 10K type strain sequencing project: providing services to taxonomists for standard genome sequencing and annotation.</title>
        <authorList>
            <consortium name="The Broad Institute Genomics Platform"/>
            <consortium name="The Broad Institute Genome Sequencing Center for Infectious Disease"/>
            <person name="Wu L."/>
            <person name="Ma J."/>
        </authorList>
    </citation>
    <scope>NUCLEOTIDE SEQUENCE [LARGE SCALE GENOMIC DNA]</scope>
    <source>
        <strain evidence="3">JCM 16013</strain>
    </source>
</reference>
<dbReference type="EMBL" id="BAAAQM010000062">
    <property type="protein sequence ID" value="GAA1998289.1"/>
    <property type="molecule type" value="Genomic_DNA"/>
</dbReference>
<evidence type="ECO:0000256" key="1">
    <source>
        <dbReference type="SAM" id="SignalP"/>
    </source>
</evidence>
<keyword evidence="1" id="KW-0732">Signal</keyword>
<accession>A0ABP5EKW5</accession>
<comment type="caution">
    <text evidence="2">The sequence shown here is derived from an EMBL/GenBank/DDBJ whole genome shotgun (WGS) entry which is preliminary data.</text>
</comment>
<gene>
    <name evidence="2" type="ORF">GCM10009838_74460</name>
</gene>
<sequence>MFGMKTLVVGGGAAALLWMMNTHASAGDLVDNVKNGASTVSNGVQNLQSGYQSLSSGVQSLSGGVSGGVQSLSGVAAAVQGALPADSTSPGSGLSGPAVELSPSAAKPGQQVLITVPTCIQPDSGTATSSVFTNNGSVALTRNPKGAGLAGTATIISTAQNGNWSVNVTCGTGANKLNGVTSITIYGGRNPTPTNPPKAGGGGSVMKGDVGMTAGGIALVAGGISYGLWTMRRRGASGTHVG</sequence>
<evidence type="ECO:0000313" key="3">
    <source>
        <dbReference type="Proteomes" id="UP001499854"/>
    </source>
</evidence>
<dbReference type="Proteomes" id="UP001499854">
    <property type="component" value="Unassembled WGS sequence"/>
</dbReference>
<dbReference type="RefSeq" id="WP_344661900.1">
    <property type="nucleotide sequence ID" value="NZ_BAAAQM010000062.1"/>
</dbReference>
<feature type="signal peptide" evidence="1">
    <location>
        <begin position="1"/>
        <end position="26"/>
    </location>
</feature>
<evidence type="ECO:0000313" key="2">
    <source>
        <dbReference type="EMBL" id="GAA1998289.1"/>
    </source>
</evidence>
<keyword evidence="3" id="KW-1185">Reference proteome</keyword>